<feature type="transmembrane region" description="Helical" evidence="1">
    <location>
        <begin position="19"/>
        <end position="36"/>
    </location>
</feature>
<evidence type="ECO:0000256" key="1">
    <source>
        <dbReference type="SAM" id="Phobius"/>
    </source>
</evidence>
<keyword evidence="1" id="KW-1133">Transmembrane helix</keyword>
<keyword evidence="1" id="KW-0472">Membrane</keyword>
<organism evidence="2 3">
    <name type="scientific">Haemonchus contortus</name>
    <name type="common">Barber pole worm</name>
    <dbReference type="NCBI Taxonomy" id="6289"/>
    <lineage>
        <taxon>Eukaryota</taxon>
        <taxon>Metazoa</taxon>
        <taxon>Ecdysozoa</taxon>
        <taxon>Nematoda</taxon>
        <taxon>Chromadorea</taxon>
        <taxon>Rhabditida</taxon>
        <taxon>Rhabditina</taxon>
        <taxon>Rhabditomorpha</taxon>
        <taxon>Strongyloidea</taxon>
        <taxon>Trichostrongylidae</taxon>
        <taxon>Haemonchus</taxon>
    </lineage>
</organism>
<accession>A0A7I4Y603</accession>
<dbReference type="Proteomes" id="UP000025227">
    <property type="component" value="Unplaced"/>
</dbReference>
<name>A0A7I4Y603_HAECO</name>
<dbReference type="AlphaFoldDB" id="A0A7I4Y603"/>
<sequence>MEYVLNSIVLKNLILNNTFLRALATMLNSAFTIGLYR</sequence>
<protein>
    <submittedName>
        <fullName evidence="3">ABC transporter permease</fullName>
    </submittedName>
</protein>
<dbReference type="WBParaSite" id="HCON_00048220-00001">
    <property type="protein sequence ID" value="HCON_00048220-00001"/>
    <property type="gene ID" value="HCON_00048220"/>
</dbReference>
<keyword evidence="2" id="KW-1185">Reference proteome</keyword>
<evidence type="ECO:0000313" key="3">
    <source>
        <dbReference type="WBParaSite" id="HCON_00048220-00001"/>
    </source>
</evidence>
<evidence type="ECO:0000313" key="2">
    <source>
        <dbReference type="Proteomes" id="UP000025227"/>
    </source>
</evidence>
<proteinExistence type="predicted"/>
<keyword evidence="1" id="KW-0812">Transmembrane</keyword>
<reference evidence="3" key="1">
    <citation type="submission" date="2020-12" db="UniProtKB">
        <authorList>
            <consortium name="WormBaseParasite"/>
        </authorList>
    </citation>
    <scope>IDENTIFICATION</scope>
    <source>
        <strain evidence="3">MHco3</strain>
    </source>
</reference>